<sequence length="197" mass="22254">MVKWVVCWPLRAILFITVPDCRKRRWEKWFIATFMLSIFWIAIFSYVMVWMVMLIGFTLGVPDSIMGITFLAAGTSIPDAIASLIVARNGLGDMAVSNSIGSNVFDILIGLATPWFMQTALISPGSFVHINSRGLIYSVMLLFLTVAFTILTIHLNRWELSKKVGVIFMLVYAVFLTFSVMIEFNMFGFVNPPMCIE</sequence>
<keyword evidence="4" id="KW-0813">Transport</keyword>
<dbReference type="PRINTS" id="PR01259">
    <property type="entry name" value="NACAEXCHNGR"/>
</dbReference>
<evidence type="ECO:0000256" key="1">
    <source>
        <dbReference type="ARBA" id="ARBA00004141"/>
    </source>
</evidence>
<accession>A0ABM1E4I0</accession>
<keyword evidence="6 8" id="KW-1133">Transmembrane helix</keyword>
<feature type="transmembrane region" description="Helical" evidence="8">
    <location>
        <begin position="134"/>
        <end position="153"/>
    </location>
</feature>
<gene>
    <name evidence="11" type="primary">LOC106808770</name>
</gene>
<dbReference type="PANTHER" id="PTHR10846:SF73">
    <property type="entry name" value="SODIUM_CALCIUM EXCHANGER MEMBRANE REGION DOMAIN-CONTAINING PROTEIN"/>
    <property type="match status" value="1"/>
</dbReference>
<evidence type="ECO:0000256" key="3">
    <source>
        <dbReference type="ARBA" id="ARBA00022449"/>
    </source>
</evidence>
<dbReference type="GeneID" id="106808770"/>
<evidence type="ECO:0000256" key="8">
    <source>
        <dbReference type="SAM" id="Phobius"/>
    </source>
</evidence>
<evidence type="ECO:0000256" key="5">
    <source>
        <dbReference type="ARBA" id="ARBA00022692"/>
    </source>
</evidence>
<evidence type="ECO:0000256" key="7">
    <source>
        <dbReference type="ARBA" id="ARBA00023136"/>
    </source>
</evidence>
<evidence type="ECO:0000256" key="6">
    <source>
        <dbReference type="ARBA" id="ARBA00022989"/>
    </source>
</evidence>
<keyword evidence="4" id="KW-0406">Ion transport</keyword>
<dbReference type="InterPro" id="IPR004836">
    <property type="entry name" value="Na_Ca_Ex"/>
</dbReference>
<dbReference type="RefSeq" id="XP_014667101.1">
    <property type="nucleotide sequence ID" value="XM_014811615.1"/>
</dbReference>
<feature type="transmembrane region" description="Helical" evidence="8">
    <location>
        <begin position="29"/>
        <end position="59"/>
    </location>
</feature>
<dbReference type="InterPro" id="IPR004481">
    <property type="entry name" value="K/Na/Ca-exchanger"/>
</dbReference>
<reference evidence="11" key="1">
    <citation type="submission" date="2025-08" db="UniProtKB">
        <authorList>
            <consortium name="RefSeq"/>
        </authorList>
    </citation>
    <scope>IDENTIFICATION</scope>
</reference>
<proteinExistence type="inferred from homology"/>
<evidence type="ECO:0000313" key="11">
    <source>
        <dbReference type="RefSeq" id="XP_014667101.1"/>
    </source>
</evidence>
<keyword evidence="5 8" id="KW-0812">Transmembrane</keyword>
<feature type="transmembrane region" description="Helical" evidence="8">
    <location>
        <begin position="165"/>
        <end position="184"/>
    </location>
</feature>
<keyword evidence="4" id="KW-0106">Calcium</keyword>
<keyword evidence="10" id="KW-1185">Reference proteome</keyword>
<keyword evidence="3" id="KW-0050">Antiport</keyword>
<evidence type="ECO:0000256" key="4">
    <source>
        <dbReference type="ARBA" id="ARBA00022568"/>
    </source>
</evidence>
<evidence type="ECO:0000256" key="2">
    <source>
        <dbReference type="ARBA" id="ARBA00005364"/>
    </source>
</evidence>
<feature type="transmembrane region" description="Helical" evidence="8">
    <location>
        <begin position="107"/>
        <end position="128"/>
    </location>
</feature>
<dbReference type="Gene3D" id="1.20.1420.30">
    <property type="entry name" value="NCX, central ion-binding region"/>
    <property type="match status" value="1"/>
</dbReference>
<feature type="domain" description="Sodium/calcium exchanger membrane region" evidence="9">
    <location>
        <begin position="30"/>
        <end position="180"/>
    </location>
</feature>
<dbReference type="Pfam" id="PF01699">
    <property type="entry name" value="Na_Ca_ex"/>
    <property type="match status" value="1"/>
</dbReference>
<comment type="similarity">
    <text evidence="2">Belongs to the Ca(2+):cation antiporter (CaCA) (TC 2.A.19) family. SLC24A subfamily.</text>
</comment>
<keyword evidence="7 8" id="KW-0472">Membrane</keyword>
<keyword evidence="4" id="KW-0109">Calcium transport</keyword>
<feature type="transmembrane region" description="Helical" evidence="8">
    <location>
        <begin position="65"/>
        <end position="86"/>
    </location>
</feature>
<dbReference type="Proteomes" id="UP000695022">
    <property type="component" value="Unplaced"/>
</dbReference>
<protein>
    <submittedName>
        <fullName evidence="11">Sodium/potassium/calcium exchanger 4-like</fullName>
    </submittedName>
</protein>
<evidence type="ECO:0000259" key="9">
    <source>
        <dbReference type="Pfam" id="PF01699"/>
    </source>
</evidence>
<dbReference type="PANTHER" id="PTHR10846">
    <property type="entry name" value="SODIUM/POTASSIUM/CALCIUM EXCHANGER"/>
    <property type="match status" value="1"/>
</dbReference>
<evidence type="ECO:0000313" key="10">
    <source>
        <dbReference type="Proteomes" id="UP000695022"/>
    </source>
</evidence>
<organism evidence="10 11">
    <name type="scientific">Priapulus caudatus</name>
    <name type="common">Priapulid worm</name>
    <dbReference type="NCBI Taxonomy" id="37621"/>
    <lineage>
        <taxon>Eukaryota</taxon>
        <taxon>Metazoa</taxon>
        <taxon>Ecdysozoa</taxon>
        <taxon>Scalidophora</taxon>
        <taxon>Priapulida</taxon>
        <taxon>Priapulimorpha</taxon>
        <taxon>Priapulimorphida</taxon>
        <taxon>Priapulidae</taxon>
        <taxon>Priapulus</taxon>
    </lineage>
</organism>
<comment type="subcellular location">
    <subcellularLocation>
        <location evidence="1">Membrane</location>
        <topology evidence="1">Multi-pass membrane protein</topology>
    </subcellularLocation>
</comment>
<name>A0ABM1E4I0_PRICU</name>
<dbReference type="InterPro" id="IPR004837">
    <property type="entry name" value="NaCa_Exmemb"/>
</dbReference>
<dbReference type="InterPro" id="IPR044880">
    <property type="entry name" value="NCX_ion-bd_dom_sf"/>
</dbReference>